<evidence type="ECO:0000313" key="1">
    <source>
        <dbReference type="EMBL" id="KAG5575838.1"/>
    </source>
</evidence>
<protein>
    <submittedName>
        <fullName evidence="1">Uncharacterized protein</fullName>
    </submittedName>
</protein>
<organism evidence="1 2">
    <name type="scientific">Solanum commersonii</name>
    <name type="common">Commerson's wild potato</name>
    <name type="synonym">Commerson's nightshade</name>
    <dbReference type="NCBI Taxonomy" id="4109"/>
    <lineage>
        <taxon>Eukaryota</taxon>
        <taxon>Viridiplantae</taxon>
        <taxon>Streptophyta</taxon>
        <taxon>Embryophyta</taxon>
        <taxon>Tracheophyta</taxon>
        <taxon>Spermatophyta</taxon>
        <taxon>Magnoliopsida</taxon>
        <taxon>eudicotyledons</taxon>
        <taxon>Gunneridae</taxon>
        <taxon>Pentapetalae</taxon>
        <taxon>asterids</taxon>
        <taxon>lamiids</taxon>
        <taxon>Solanales</taxon>
        <taxon>Solanaceae</taxon>
        <taxon>Solanoideae</taxon>
        <taxon>Solaneae</taxon>
        <taxon>Solanum</taxon>
    </lineage>
</organism>
<accession>A0A9J5WLT3</accession>
<gene>
    <name evidence="1" type="ORF">H5410_055972</name>
</gene>
<name>A0A9J5WLT3_SOLCO</name>
<comment type="caution">
    <text evidence="1">The sequence shown here is derived from an EMBL/GenBank/DDBJ whole genome shotgun (WGS) entry which is preliminary data.</text>
</comment>
<dbReference type="Proteomes" id="UP000824120">
    <property type="component" value="Chromosome 11"/>
</dbReference>
<proteinExistence type="predicted"/>
<sequence length="153" mass="17217">MEMQLAVTHILLNCPKIQSYVKCHQAVTVIDIASILELAGLSRLRRRSASTMILIYFFVPFGTADPQQYYPNYRPDCFIYFTAIAFTAYKDLPLQLFVESTTFIGGTPSPSGTSRRLSAMRLGDSSSGGRMLWPCASLTRRFVHRCITLVYST</sequence>
<dbReference type="AlphaFoldDB" id="A0A9J5WLT3"/>
<keyword evidence="2" id="KW-1185">Reference proteome</keyword>
<dbReference type="EMBL" id="JACXVP010000011">
    <property type="protein sequence ID" value="KAG5575838.1"/>
    <property type="molecule type" value="Genomic_DNA"/>
</dbReference>
<reference evidence="1 2" key="1">
    <citation type="submission" date="2020-09" db="EMBL/GenBank/DDBJ databases">
        <title>De no assembly of potato wild relative species, Solanum commersonii.</title>
        <authorList>
            <person name="Cho K."/>
        </authorList>
    </citation>
    <scope>NUCLEOTIDE SEQUENCE [LARGE SCALE GENOMIC DNA]</scope>
    <source>
        <strain evidence="1">LZ3.2</strain>
        <tissue evidence="1">Leaf</tissue>
    </source>
</reference>
<evidence type="ECO:0000313" key="2">
    <source>
        <dbReference type="Proteomes" id="UP000824120"/>
    </source>
</evidence>